<dbReference type="AlphaFoldDB" id="A0A1H9EPN9"/>
<dbReference type="RefSeq" id="WP_139209791.1">
    <property type="nucleotide sequence ID" value="NZ_FOFA01000003.1"/>
</dbReference>
<evidence type="ECO:0000313" key="2">
    <source>
        <dbReference type="EMBL" id="SEQ27674.1"/>
    </source>
</evidence>
<evidence type="ECO:0000313" key="3">
    <source>
        <dbReference type="Proteomes" id="UP000198504"/>
    </source>
</evidence>
<dbReference type="OrthoDB" id="9866124at2"/>
<dbReference type="PROSITE" id="PS51318">
    <property type="entry name" value="TAT"/>
    <property type="match status" value="1"/>
</dbReference>
<gene>
    <name evidence="2" type="ORF">SAMN05421756_10313</name>
</gene>
<evidence type="ECO:0000256" key="1">
    <source>
        <dbReference type="SAM" id="SignalP"/>
    </source>
</evidence>
<dbReference type="Proteomes" id="UP000198504">
    <property type="component" value="Unassembled WGS sequence"/>
</dbReference>
<accession>A0A1H9EPN9</accession>
<sequence length="215" mass="21214">MTSTTTPARRPRRPALRGLRGASAAVVLSLAATGCALGPTSAAAPAAEGNAAQAHAAPTALPAAGDLTSSCTRPSPGGGPAALLAVELTAQGDQLVIAFTLEQTVRDELVVRLTAGPGTAVAGDEQPALVVTATVRGSVPVALRITTSTGSGSARAPEDHLHVMGNQVHVGVPRSLLVTVGDQWHWSATATSGTTRARCPAAAGSGDRGSAVVVG</sequence>
<dbReference type="EMBL" id="FOFA01000003">
    <property type="protein sequence ID" value="SEQ27674.1"/>
    <property type="molecule type" value="Genomic_DNA"/>
</dbReference>
<keyword evidence="1" id="KW-0732">Signal</keyword>
<feature type="signal peptide" evidence="1">
    <location>
        <begin position="1"/>
        <end position="36"/>
    </location>
</feature>
<keyword evidence="3" id="KW-1185">Reference proteome</keyword>
<proteinExistence type="predicted"/>
<evidence type="ECO:0008006" key="4">
    <source>
        <dbReference type="Google" id="ProtNLM"/>
    </source>
</evidence>
<dbReference type="STRING" id="1036181.SAMN05421756_10313"/>
<organism evidence="2 3">
    <name type="scientific">Microlunatus flavus</name>
    <dbReference type="NCBI Taxonomy" id="1036181"/>
    <lineage>
        <taxon>Bacteria</taxon>
        <taxon>Bacillati</taxon>
        <taxon>Actinomycetota</taxon>
        <taxon>Actinomycetes</taxon>
        <taxon>Propionibacteriales</taxon>
        <taxon>Propionibacteriaceae</taxon>
        <taxon>Microlunatus</taxon>
    </lineage>
</organism>
<reference evidence="3" key="1">
    <citation type="submission" date="2016-10" db="EMBL/GenBank/DDBJ databases">
        <authorList>
            <person name="Varghese N."/>
            <person name="Submissions S."/>
        </authorList>
    </citation>
    <scope>NUCLEOTIDE SEQUENCE [LARGE SCALE GENOMIC DNA]</scope>
    <source>
        <strain evidence="3">CGMCC 4.6856</strain>
    </source>
</reference>
<feature type="chain" id="PRO_5039605249" description="CHRD domain-containing protein" evidence="1">
    <location>
        <begin position="37"/>
        <end position="215"/>
    </location>
</feature>
<name>A0A1H9EPN9_9ACTN</name>
<protein>
    <recommendedName>
        <fullName evidence="4">CHRD domain-containing protein</fullName>
    </recommendedName>
</protein>
<dbReference type="InterPro" id="IPR006311">
    <property type="entry name" value="TAT_signal"/>
</dbReference>